<protein>
    <recommendedName>
        <fullName evidence="7">NH(3)-dependent NAD(+) synthetase</fullName>
        <ecNumber evidence="7">6.3.1.5</ecNumber>
    </recommendedName>
</protein>
<name>A0A0G1SJG4_9BACT</name>
<comment type="caution">
    <text evidence="9">The sequence shown here is derived from an EMBL/GenBank/DDBJ whole genome shotgun (WGS) entry which is preliminary data.</text>
</comment>
<dbReference type="GO" id="GO:0003952">
    <property type="term" value="F:NAD+ synthase (glutamine-hydrolyzing) activity"/>
    <property type="evidence" value="ECO:0007669"/>
    <property type="project" value="InterPro"/>
</dbReference>
<dbReference type="GO" id="GO:0004359">
    <property type="term" value="F:glutaminase activity"/>
    <property type="evidence" value="ECO:0007669"/>
    <property type="project" value="InterPro"/>
</dbReference>
<sequence>MKILNLDQAKWITKLAVTKLANYLEENNIHHIVLGVSGGLDSAVMAALGLRAIQNLRSRGYECGYTFDFIGIESNRSDLKKARELSQELGFVLNEFDYTDWYRQSPIRQQVHSTSPRLRVANGNLKCRIRLLHLYDRAQLFGGIVLDTDDLSELLMGFWTKHGDVGDVKVLQYLTKEEVRDLGEVWGVTAEILESAPGDGLGVTDTNQAKDQLKMDYLKTDYVMSRLIGCGLDYNGDMSQLSKPMIISTIKQIAKEINEPIENIFHVARQSLRTAFKRRYGDDVAILLEDRHEMGLPELGELAFNEVYLQAITGSV</sequence>
<comment type="similarity">
    <text evidence="6">Belongs to the NAD synthetase family.</text>
</comment>
<organism evidence="9 10">
    <name type="scientific">Candidatus Collierbacteria bacterium GW2011_GWA2_46_26</name>
    <dbReference type="NCBI Taxonomy" id="1618381"/>
    <lineage>
        <taxon>Bacteria</taxon>
        <taxon>Candidatus Collieribacteriota</taxon>
    </lineage>
</organism>
<proteinExistence type="inferred from homology"/>
<evidence type="ECO:0000256" key="1">
    <source>
        <dbReference type="ARBA" id="ARBA00004790"/>
    </source>
</evidence>
<dbReference type="GO" id="GO:0009435">
    <property type="term" value="P:NAD+ biosynthetic process"/>
    <property type="evidence" value="ECO:0007669"/>
    <property type="project" value="UniProtKB-UniPathway"/>
</dbReference>
<dbReference type="InterPro" id="IPR003694">
    <property type="entry name" value="NAD_synthase"/>
</dbReference>
<comment type="pathway">
    <text evidence="1">Cofactor biosynthesis; NAD(+) biosynthesis.</text>
</comment>
<dbReference type="NCBIfam" id="TIGR00552">
    <property type="entry name" value="nadE"/>
    <property type="match status" value="1"/>
</dbReference>
<dbReference type="GO" id="GO:0005737">
    <property type="term" value="C:cytoplasm"/>
    <property type="evidence" value="ECO:0007669"/>
    <property type="project" value="InterPro"/>
</dbReference>
<dbReference type="EC" id="6.3.1.5" evidence="7"/>
<evidence type="ECO:0000256" key="7">
    <source>
        <dbReference type="RuleBase" id="RU003812"/>
    </source>
</evidence>
<evidence type="ECO:0000256" key="3">
    <source>
        <dbReference type="ARBA" id="ARBA00022741"/>
    </source>
</evidence>
<dbReference type="PANTHER" id="PTHR23090:SF9">
    <property type="entry name" value="GLUTAMINE-DEPENDENT NAD(+) SYNTHETASE"/>
    <property type="match status" value="1"/>
</dbReference>
<evidence type="ECO:0000313" key="9">
    <source>
        <dbReference type="EMBL" id="KKU33480.1"/>
    </source>
</evidence>
<evidence type="ECO:0000256" key="5">
    <source>
        <dbReference type="ARBA" id="ARBA00023027"/>
    </source>
</evidence>
<evidence type="ECO:0000256" key="2">
    <source>
        <dbReference type="ARBA" id="ARBA00022598"/>
    </source>
</evidence>
<evidence type="ECO:0000313" key="10">
    <source>
        <dbReference type="Proteomes" id="UP000034794"/>
    </source>
</evidence>
<keyword evidence="3 6" id="KW-0547">Nucleotide-binding</keyword>
<comment type="catalytic activity">
    <reaction evidence="7">
        <text>deamido-NAD(+) + NH4(+) + ATP = AMP + diphosphate + NAD(+) + H(+)</text>
        <dbReference type="Rhea" id="RHEA:21188"/>
        <dbReference type="ChEBI" id="CHEBI:15378"/>
        <dbReference type="ChEBI" id="CHEBI:28938"/>
        <dbReference type="ChEBI" id="CHEBI:30616"/>
        <dbReference type="ChEBI" id="CHEBI:33019"/>
        <dbReference type="ChEBI" id="CHEBI:57540"/>
        <dbReference type="ChEBI" id="CHEBI:58437"/>
        <dbReference type="ChEBI" id="CHEBI:456215"/>
        <dbReference type="EC" id="6.3.1.5"/>
    </reaction>
</comment>
<dbReference type="GO" id="GO:0008795">
    <property type="term" value="F:NAD+ synthase activity"/>
    <property type="evidence" value="ECO:0007669"/>
    <property type="project" value="UniProtKB-EC"/>
</dbReference>
<keyword evidence="5 6" id="KW-0520">NAD</keyword>
<dbReference type="InterPro" id="IPR022310">
    <property type="entry name" value="NAD/GMP_synthase"/>
</dbReference>
<dbReference type="CDD" id="cd00553">
    <property type="entry name" value="NAD_synthase"/>
    <property type="match status" value="1"/>
</dbReference>
<keyword evidence="2 6" id="KW-0436">Ligase</keyword>
<dbReference type="SUPFAM" id="SSF52402">
    <property type="entry name" value="Adenine nucleotide alpha hydrolases-like"/>
    <property type="match status" value="1"/>
</dbReference>
<dbReference type="Pfam" id="PF02540">
    <property type="entry name" value="NAD_synthase"/>
    <property type="match status" value="1"/>
</dbReference>
<dbReference type="Proteomes" id="UP000034794">
    <property type="component" value="Unassembled WGS sequence"/>
</dbReference>
<evidence type="ECO:0000256" key="4">
    <source>
        <dbReference type="ARBA" id="ARBA00022840"/>
    </source>
</evidence>
<dbReference type="Gene3D" id="3.40.50.620">
    <property type="entry name" value="HUPs"/>
    <property type="match status" value="1"/>
</dbReference>
<dbReference type="EMBL" id="LCMI01000003">
    <property type="protein sequence ID" value="KKU33480.1"/>
    <property type="molecule type" value="Genomic_DNA"/>
</dbReference>
<dbReference type="GO" id="GO:0005524">
    <property type="term" value="F:ATP binding"/>
    <property type="evidence" value="ECO:0007669"/>
    <property type="project" value="UniProtKB-KW"/>
</dbReference>
<evidence type="ECO:0000259" key="8">
    <source>
        <dbReference type="Pfam" id="PF02540"/>
    </source>
</evidence>
<accession>A0A0G1SJG4</accession>
<evidence type="ECO:0000256" key="6">
    <source>
        <dbReference type="RuleBase" id="RU003811"/>
    </source>
</evidence>
<gene>
    <name evidence="9" type="ORF">UX47_C0003G0003</name>
</gene>
<reference evidence="9 10" key="1">
    <citation type="journal article" date="2015" name="Nature">
        <title>rRNA introns, odd ribosomes, and small enigmatic genomes across a large radiation of phyla.</title>
        <authorList>
            <person name="Brown C.T."/>
            <person name="Hug L.A."/>
            <person name="Thomas B.C."/>
            <person name="Sharon I."/>
            <person name="Castelle C.J."/>
            <person name="Singh A."/>
            <person name="Wilkins M.J."/>
            <person name="Williams K.H."/>
            <person name="Banfield J.F."/>
        </authorList>
    </citation>
    <scope>NUCLEOTIDE SEQUENCE [LARGE SCALE GENOMIC DNA]</scope>
</reference>
<dbReference type="InterPro" id="IPR014729">
    <property type="entry name" value="Rossmann-like_a/b/a_fold"/>
</dbReference>
<keyword evidence="4 6" id="KW-0067">ATP-binding</keyword>
<dbReference type="UniPathway" id="UPA00253"/>
<dbReference type="PANTHER" id="PTHR23090">
    <property type="entry name" value="NH 3 /GLUTAMINE-DEPENDENT NAD + SYNTHETASE"/>
    <property type="match status" value="1"/>
</dbReference>
<dbReference type="AlphaFoldDB" id="A0A0G1SJG4"/>
<feature type="domain" description="NAD/GMP synthase" evidence="8">
    <location>
        <begin position="17"/>
        <end position="228"/>
    </location>
</feature>